<dbReference type="Pfam" id="PF12028">
    <property type="entry name" value="DUF3515"/>
    <property type="match status" value="1"/>
</dbReference>
<gene>
    <name evidence="1" type="ORF">GCM10009810_24940</name>
</gene>
<accession>A0ABN2KSI3</accession>
<evidence type="ECO:0000313" key="2">
    <source>
        <dbReference type="Proteomes" id="UP001501475"/>
    </source>
</evidence>
<reference evidence="1 2" key="1">
    <citation type="journal article" date="2019" name="Int. J. Syst. Evol. Microbiol.">
        <title>The Global Catalogue of Microorganisms (GCM) 10K type strain sequencing project: providing services to taxonomists for standard genome sequencing and annotation.</title>
        <authorList>
            <consortium name="The Broad Institute Genomics Platform"/>
            <consortium name="The Broad Institute Genome Sequencing Center for Infectious Disease"/>
            <person name="Wu L."/>
            <person name="Ma J."/>
        </authorList>
    </citation>
    <scope>NUCLEOTIDE SEQUENCE [LARGE SCALE GENOMIC DNA]</scope>
    <source>
        <strain evidence="1 2">JCM 15591</strain>
    </source>
</reference>
<sequence length="140" mass="14090">MASPLTACGNGSVGLAVPSHAGAAACARMPWPTALGELTARSTDPADPAVAAWGDPAVIARCGLTPPGPTTDPCITVDGTDWIIRELSDGAAFTTFGTDPAVEVLIPRAYAPEPMLLTDFDAAVATLPTTGRRCVGKSAG</sequence>
<comment type="caution">
    <text evidence="1">The sequence shown here is derived from an EMBL/GenBank/DDBJ whole genome shotgun (WGS) entry which is preliminary data.</text>
</comment>
<protein>
    <recommendedName>
        <fullName evidence="3">DUF3515 domain-containing protein</fullName>
    </recommendedName>
</protein>
<organism evidence="1 2">
    <name type="scientific">Nostocoides vanveenii</name>
    <dbReference type="NCBI Taxonomy" id="330835"/>
    <lineage>
        <taxon>Bacteria</taxon>
        <taxon>Bacillati</taxon>
        <taxon>Actinomycetota</taxon>
        <taxon>Actinomycetes</taxon>
        <taxon>Micrococcales</taxon>
        <taxon>Intrasporangiaceae</taxon>
        <taxon>Nostocoides</taxon>
    </lineage>
</organism>
<evidence type="ECO:0008006" key="3">
    <source>
        <dbReference type="Google" id="ProtNLM"/>
    </source>
</evidence>
<proteinExistence type="predicted"/>
<name>A0ABN2KSI3_9MICO</name>
<dbReference type="RefSeq" id="WP_344066840.1">
    <property type="nucleotide sequence ID" value="NZ_BAAAPN010000056.1"/>
</dbReference>
<evidence type="ECO:0000313" key="1">
    <source>
        <dbReference type="EMBL" id="GAA1764996.1"/>
    </source>
</evidence>
<keyword evidence="2" id="KW-1185">Reference proteome</keyword>
<dbReference type="Proteomes" id="UP001501475">
    <property type="component" value="Unassembled WGS sequence"/>
</dbReference>
<dbReference type="InterPro" id="IPR021903">
    <property type="entry name" value="DUF3515"/>
</dbReference>
<dbReference type="EMBL" id="BAAAPN010000056">
    <property type="protein sequence ID" value="GAA1764996.1"/>
    <property type="molecule type" value="Genomic_DNA"/>
</dbReference>